<sequence>MIEDLLLLQHLPKAKNPPTSKFYGGMESFLQFLKICFPSKRARKVIITLSLWVNVAKTKQSPPTSICPTRFDLNSCKTSQAHVELCPSLTTPQHPAPPQGFSKRIYTMGYNVL</sequence>
<organism evidence="1">
    <name type="scientific">Echinococcus granulosus</name>
    <name type="common">Hydatid tapeworm</name>
    <dbReference type="NCBI Taxonomy" id="6210"/>
    <lineage>
        <taxon>Eukaryota</taxon>
        <taxon>Metazoa</taxon>
        <taxon>Spiralia</taxon>
        <taxon>Lophotrochozoa</taxon>
        <taxon>Platyhelminthes</taxon>
        <taxon>Cestoda</taxon>
        <taxon>Eucestoda</taxon>
        <taxon>Cyclophyllidea</taxon>
        <taxon>Taeniidae</taxon>
        <taxon>Echinococcus</taxon>
        <taxon>Echinococcus granulosus group</taxon>
    </lineage>
</organism>
<dbReference type="EMBL" id="LK028578">
    <property type="protein sequence ID" value="CDS18752.1"/>
    <property type="molecule type" value="Genomic_DNA"/>
</dbReference>
<evidence type="ECO:0000313" key="1">
    <source>
        <dbReference type="EMBL" id="CDS18752.1"/>
    </source>
</evidence>
<dbReference type="Proteomes" id="UP000492820">
    <property type="component" value="Unassembled WGS sequence"/>
</dbReference>
<accession>A0A068WM91</accession>
<evidence type="ECO:0000313" key="2">
    <source>
        <dbReference type="Proteomes" id="UP000492820"/>
    </source>
</evidence>
<protein>
    <submittedName>
        <fullName evidence="3">Ovule protein</fullName>
    </submittedName>
</protein>
<reference evidence="3" key="3">
    <citation type="submission" date="2020-10" db="UniProtKB">
        <authorList>
            <consortium name="WormBaseParasite"/>
        </authorList>
    </citation>
    <scope>IDENTIFICATION</scope>
</reference>
<proteinExistence type="predicted"/>
<name>A0A068WM91_ECHGR</name>
<evidence type="ECO:0000313" key="3">
    <source>
        <dbReference type="WBParaSite" id="EgrG_000659000"/>
    </source>
</evidence>
<reference evidence="1 2" key="1">
    <citation type="journal article" date="2013" name="Nature">
        <title>The genomes of four tapeworm species reveal adaptations to parasitism.</title>
        <authorList>
            <person name="Tsai I.J."/>
            <person name="Zarowiecki M."/>
            <person name="Holroyd N."/>
            <person name="Garciarrubio A."/>
            <person name="Sanchez-Flores A."/>
            <person name="Brooks K.L."/>
            <person name="Tracey A."/>
            <person name="Bobes R.J."/>
            <person name="Fragoso G."/>
            <person name="Sciutto E."/>
            <person name="Aslett M."/>
            <person name="Beasley H."/>
            <person name="Bennett H.M."/>
            <person name="Cai J."/>
            <person name="Camicia F."/>
            <person name="Clark R."/>
            <person name="Cucher M."/>
            <person name="De Silva N."/>
            <person name="Day T.A."/>
            <person name="Deplazes P."/>
            <person name="Estrada K."/>
            <person name="Fernandez C."/>
            <person name="Holland P.W."/>
            <person name="Hou J."/>
            <person name="Hu S."/>
            <person name="Huckvale T."/>
            <person name="Hung S.S."/>
            <person name="Kamenetzky L."/>
            <person name="Keane J.A."/>
            <person name="Kiss F."/>
            <person name="Koziol U."/>
            <person name="Lambert O."/>
            <person name="Liu K."/>
            <person name="Luo X."/>
            <person name="Luo Y."/>
            <person name="Macchiaroli N."/>
            <person name="Nichol S."/>
            <person name="Paps J."/>
            <person name="Parkinson J."/>
            <person name="Pouchkina-Stantcheva N."/>
            <person name="Riddiford N."/>
            <person name="Rosenzvit M."/>
            <person name="Salinas G."/>
            <person name="Wasmuth J.D."/>
            <person name="Zamanian M."/>
            <person name="Zheng Y."/>
            <person name="Cai X."/>
            <person name="Soberon X."/>
            <person name="Olson P.D."/>
            <person name="Laclette J.P."/>
            <person name="Brehm K."/>
            <person name="Berriman M."/>
            <person name="Garciarrubio A."/>
            <person name="Bobes R.J."/>
            <person name="Fragoso G."/>
            <person name="Sanchez-Flores A."/>
            <person name="Estrada K."/>
            <person name="Cevallos M.A."/>
            <person name="Morett E."/>
            <person name="Gonzalez V."/>
            <person name="Portillo T."/>
            <person name="Ochoa-Leyva A."/>
            <person name="Jose M.V."/>
            <person name="Sciutto E."/>
            <person name="Landa A."/>
            <person name="Jimenez L."/>
            <person name="Valdes V."/>
            <person name="Carrero J.C."/>
            <person name="Larralde C."/>
            <person name="Morales-Montor J."/>
            <person name="Limon-Lason J."/>
            <person name="Soberon X."/>
            <person name="Laclette J.P."/>
        </authorList>
    </citation>
    <scope>NUCLEOTIDE SEQUENCE [LARGE SCALE GENOMIC DNA]</scope>
</reference>
<gene>
    <name evidence="1" type="ORF">EgrG_000659000</name>
</gene>
<reference evidence="1" key="2">
    <citation type="submission" date="2014-06" db="EMBL/GenBank/DDBJ databases">
        <authorList>
            <person name="Aslett M."/>
        </authorList>
    </citation>
    <scope>NUCLEOTIDE SEQUENCE</scope>
</reference>
<dbReference type="WBParaSite" id="EgrG_000659000">
    <property type="protein sequence ID" value="EgrG_000659000"/>
    <property type="gene ID" value="EgrG_000659000"/>
</dbReference>
<dbReference type="AlphaFoldDB" id="A0A068WM91"/>